<evidence type="ECO:0000313" key="8">
    <source>
        <dbReference type="Proteomes" id="UP000189777"/>
    </source>
</evidence>
<dbReference type="Gene3D" id="1.10.10.10">
    <property type="entry name" value="Winged helix-like DNA-binding domain superfamily/Winged helix DNA-binding domain"/>
    <property type="match status" value="1"/>
</dbReference>
<dbReference type="SMART" id="SM00862">
    <property type="entry name" value="Trans_reg_C"/>
    <property type="match status" value="1"/>
</dbReference>
<dbReference type="PROSITE" id="PS51755">
    <property type="entry name" value="OMPR_PHOB"/>
    <property type="match status" value="1"/>
</dbReference>
<organism evidence="7 8">
    <name type="scientific">Krasilnikoviella flava</name>
    <dbReference type="NCBI Taxonomy" id="526729"/>
    <lineage>
        <taxon>Bacteria</taxon>
        <taxon>Bacillati</taxon>
        <taxon>Actinomycetota</taxon>
        <taxon>Actinomycetes</taxon>
        <taxon>Micrococcales</taxon>
        <taxon>Promicromonosporaceae</taxon>
        <taxon>Krasilnikoviella</taxon>
    </lineage>
</organism>
<feature type="DNA-binding region" description="OmpR/PhoB-type" evidence="5">
    <location>
        <begin position="1"/>
        <end position="89"/>
    </location>
</feature>
<proteinExistence type="inferred from homology"/>
<evidence type="ECO:0000256" key="4">
    <source>
        <dbReference type="ARBA" id="ARBA00023163"/>
    </source>
</evidence>
<dbReference type="InterPro" id="IPR036388">
    <property type="entry name" value="WH-like_DNA-bd_sf"/>
</dbReference>
<evidence type="ECO:0000256" key="5">
    <source>
        <dbReference type="PROSITE-ProRule" id="PRU01091"/>
    </source>
</evidence>
<dbReference type="InterPro" id="IPR005158">
    <property type="entry name" value="BTAD"/>
</dbReference>
<dbReference type="Pfam" id="PF00486">
    <property type="entry name" value="Trans_reg_C"/>
    <property type="match status" value="1"/>
</dbReference>
<keyword evidence="8" id="KW-1185">Reference proteome</keyword>
<dbReference type="InterPro" id="IPR001867">
    <property type="entry name" value="OmpR/PhoB-type_DNA-bd"/>
</dbReference>
<sequence length="257" mass="28053">MRFEVLGPVRVTHGEDVAPVSGAVRLGLLGLLLANANAPVPAETLLDALWDTADPPDPQRLHLTVHRLRRALGEPERLVLDAGGYVLQVAPDELDAQLFVDALEQAERTADPCRRASLLRQALRLWRGEAYQGLDLCSLAGDAERLTERRDSACEQLCAAELDRGRHETAVADLAALVRRHPLREHPHALLMTALCRSGRQADALAVYRDVRRTLVDELGVEPGPELRDLERRILAGGDDLVLLAGGPGSRTVSRVP</sequence>
<feature type="domain" description="OmpR/PhoB-type" evidence="6">
    <location>
        <begin position="1"/>
        <end position="89"/>
    </location>
</feature>
<dbReference type="SMART" id="SM01043">
    <property type="entry name" value="BTAD"/>
    <property type="match status" value="1"/>
</dbReference>
<evidence type="ECO:0000256" key="3">
    <source>
        <dbReference type="ARBA" id="ARBA00023125"/>
    </source>
</evidence>
<accession>A0A1T5I7E4</accession>
<dbReference type="OrthoDB" id="134501at2"/>
<reference evidence="7 8" key="1">
    <citation type="submission" date="2017-02" db="EMBL/GenBank/DDBJ databases">
        <authorList>
            <person name="Peterson S.W."/>
        </authorList>
    </citation>
    <scope>NUCLEOTIDE SEQUENCE [LARGE SCALE GENOMIC DNA]</scope>
    <source>
        <strain evidence="7 8">DSM 21481</strain>
    </source>
</reference>
<keyword evidence="4" id="KW-0804">Transcription</keyword>
<dbReference type="RefSeq" id="WP_079569468.1">
    <property type="nucleotide sequence ID" value="NZ_FUZQ01000001.1"/>
</dbReference>
<comment type="similarity">
    <text evidence="1">Belongs to the AfsR/DnrI/RedD regulatory family.</text>
</comment>
<dbReference type="EMBL" id="FUZQ01000001">
    <property type="protein sequence ID" value="SKC34930.1"/>
    <property type="molecule type" value="Genomic_DNA"/>
</dbReference>
<dbReference type="GO" id="GO:0000160">
    <property type="term" value="P:phosphorelay signal transduction system"/>
    <property type="evidence" value="ECO:0007669"/>
    <property type="project" value="InterPro"/>
</dbReference>
<dbReference type="SUPFAM" id="SSF46894">
    <property type="entry name" value="C-terminal effector domain of the bipartite response regulators"/>
    <property type="match status" value="1"/>
</dbReference>
<dbReference type="InterPro" id="IPR011990">
    <property type="entry name" value="TPR-like_helical_dom_sf"/>
</dbReference>
<keyword evidence="2" id="KW-0805">Transcription regulation</keyword>
<name>A0A1T5I7E4_9MICO</name>
<evidence type="ECO:0000256" key="1">
    <source>
        <dbReference type="ARBA" id="ARBA00005820"/>
    </source>
</evidence>
<dbReference type="AlphaFoldDB" id="A0A1T5I7E4"/>
<dbReference type="GO" id="GO:0003677">
    <property type="term" value="F:DNA binding"/>
    <property type="evidence" value="ECO:0007669"/>
    <property type="project" value="UniProtKB-UniRule"/>
</dbReference>
<protein>
    <submittedName>
        <fullName evidence="7">DNA-binding transcriptional activator of the SARP family</fullName>
    </submittedName>
</protein>
<keyword evidence="3 5" id="KW-0238">DNA-binding</keyword>
<evidence type="ECO:0000256" key="2">
    <source>
        <dbReference type="ARBA" id="ARBA00023015"/>
    </source>
</evidence>
<dbReference type="PANTHER" id="PTHR35807">
    <property type="entry name" value="TRANSCRIPTIONAL REGULATOR REDD-RELATED"/>
    <property type="match status" value="1"/>
</dbReference>
<dbReference type="Proteomes" id="UP000189777">
    <property type="component" value="Unassembled WGS sequence"/>
</dbReference>
<dbReference type="InterPro" id="IPR051677">
    <property type="entry name" value="AfsR-DnrI-RedD_regulator"/>
</dbReference>
<dbReference type="PANTHER" id="PTHR35807:SF1">
    <property type="entry name" value="TRANSCRIPTIONAL REGULATOR REDD"/>
    <property type="match status" value="1"/>
</dbReference>
<dbReference type="SUPFAM" id="SSF48452">
    <property type="entry name" value="TPR-like"/>
    <property type="match status" value="1"/>
</dbReference>
<dbReference type="InterPro" id="IPR016032">
    <property type="entry name" value="Sig_transdc_resp-reg_C-effctor"/>
</dbReference>
<dbReference type="CDD" id="cd15831">
    <property type="entry name" value="BTAD"/>
    <property type="match status" value="1"/>
</dbReference>
<evidence type="ECO:0000313" key="7">
    <source>
        <dbReference type="EMBL" id="SKC34930.1"/>
    </source>
</evidence>
<evidence type="ECO:0000259" key="6">
    <source>
        <dbReference type="PROSITE" id="PS51755"/>
    </source>
</evidence>
<dbReference type="Pfam" id="PF03704">
    <property type="entry name" value="BTAD"/>
    <property type="match status" value="1"/>
</dbReference>
<dbReference type="Gene3D" id="1.25.40.10">
    <property type="entry name" value="Tetratricopeptide repeat domain"/>
    <property type="match status" value="1"/>
</dbReference>
<dbReference type="STRING" id="526729.SAMN04324258_0055"/>
<dbReference type="GO" id="GO:0006355">
    <property type="term" value="P:regulation of DNA-templated transcription"/>
    <property type="evidence" value="ECO:0007669"/>
    <property type="project" value="InterPro"/>
</dbReference>
<gene>
    <name evidence="7" type="ORF">SAMN04324258_0055</name>
</gene>